<feature type="domain" description="Ig-like" evidence="2">
    <location>
        <begin position="6299"/>
        <end position="6383"/>
    </location>
</feature>
<feature type="domain" description="Ig-like" evidence="2">
    <location>
        <begin position="1776"/>
        <end position="1863"/>
    </location>
</feature>
<dbReference type="CDD" id="cd00096">
    <property type="entry name" value="Ig"/>
    <property type="match status" value="2"/>
</dbReference>
<feature type="compositionally biased region" description="Low complexity" evidence="1">
    <location>
        <begin position="283"/>
        <end position="297"/>
    </location>
</feature>
<keyword evidence="4" id="KW-1185">Reference proteome</keyword>
<comment type="caution">
    <text evidence="3">The sequence shown here is derived from an EMBL/GenBank/DDBJ whole genome shotgun (WGS) entry which is preliminary data.</text>
</comment>
<feature type="compositionally biased region" description="Low complexity" evidence="1">
    <location>
        <begin position="1355"/>
        <end position="1373"/>
    </location>
</feature>
<feature type="domain" description="Ig-like" evidence="2">
    <location>
        <begin position="2012"/>
        <end position="2101"/>
    </location>
</feature>
<feature type="domain" description="Ig-like" evidence="2">
    <location>
        <begin position="2892"/>
        <end position="2975"/>
    </location>
</feature>
<dbReference type="Proteomes" id="UP000826234">
    <property type="component" value="Unassembled WGS sequence"/>
</dbReference>
<dbReference type="SUPFAM" id="SSF48726">
    <property type="entry name" value="Immunoglobulin"/>
    <property type="match status" value="32"/>
</dbReference>
<feature type="region of interest" description="Disordered" evidence="1">
    <location>
        <begin position="1355"/>
        <end position="1382"/>
    </location>
</feature>
<feature type="domain" description="Ig-like" evidence="2">
    <location>
        <begin position="6"/>
        <end position="98"/>
    </location>
</feature>
<dbReference type="Pfam" id="PF07679">
    <property type="entry name" value="I-set"/>
    <property type="match status" value="30"/>
</dbReference>
<feature type="domain" description="Ig-like" evidence="2">
    <location>
        <begin position="3681"/>
        <end position="3772"/>
    </location>
</feature>
<gene>
    <name evidence="3" type="ORF">JD844_022942</name>
</gene>
<sequence>MATKAPTFTQPLQSVVALEGSAATFEAHISGFPVPEVSWYRDGQVLSAATLPGVQISFSDGRAKLVISAVTSANSGRYTVQATNGSGQATSTAELLVTAETAPPNFSQRLQSMTARQGSQVRLDVRVTGIPTPVVKFYRDGAEIQSSPDFQILHEGDLYSLIIAEAYPEDSGTYSVNATNSVGRATSTAELLVQGEEEAVPAKKTKTIVSTAQITQTTRQARIEKKIEAHFDARTLTTAEMVIDSATGQQLHHKAPPRMLPRPTSKSPTPPTPIVAAKAQMARQQSPSPVRQSPSPVRHVRAPTPSPVRSVSPAGAGRLSVSTSPIRPVKSPILVRKAQVTAAGGAEVLPPWKQEGYVATSETMMRDTRMTTSTTQVRTEERWEGRYGLQEQITVSGAAAAEAAIGVSAAAAAAATTEDTERSAAVATVVAAVDMARVREPLPSAVEQTAKRTAMTAVHIQPVQEQIKKEATIVVTSATGKAKEQEVISRTREGIATKHEQIHITQEKIKKEAVKVPVPKVIIATDIHKDQEQISRAREEISTRREEIHIAHHEKMRKEVVKSVKPSVPKVVITTDKAKVPTTVIKTSEGIAAQQEQQAQEKIRKEAEKTTIVPTVIAVDERREQARISRTREEVAVKREQIHLAHDQIAVGKKAEAVATVVHAVDQARVREPREPDHGEEAYAEQAALEYGYKEHALARHVVELPPEHHVVTKAVKKEEVRVPPETHIAAAEKVGVTVSTQIKRTAETSVEKAIHVEHTRPRTASPHFTVSKITVPKPDHTYEVSIAGSAIATLQKELSATSVPKITKPVRPPLAKSPEPRMMPEKVVSPQFPFVETAADTYQKRYDTEIKREIGVSMAGGLVREQEHIELMQEGEPEVLKDVTVMEGESVTLECRISAYPSPTVTWYREEYRIESSIDFQITFEAGVARLVIREAFAEDSGKFTCTATNEAGSVSTSCHLIVQGNHVSEEFESKDAVSTKVVTEEKRYVESKDVVMAEIAATAEDVSAEPVAPFFIRKPIVQKLIEGGSVIFECQPKVEHPMAPLPFHTITSQVLLQLSGIHFCHVLPEIHASEAARYKVLHKKETGECKLEISMTFADDAGEYTIVARNKHGEVSASASLLEEADYEVYLKSQQETIYQTQVTAYVQEPKVAAVAPPTLYADYEKEYEREQALIRKKMAKDTVLVRTFTEEQEFHISSFEERLIKEIEYRIIKISLEELLEEDGEEMVVDVSESETVEAGFELRLKNYRILEGSGVTFHCKMTGYPLPKIAWYKDGKRIRHGDHYHMEVLEDGRASLRLPVVFPEDEGIYTVFASNVKGNAICSAKLYVEPVGPTGSPGYIPSPEMIRRYRSLSPRSPSRSPARSSPSRSPARRLDETDEAQLERLYKPVFVLKPTSFKCAEGQTARFDLKVVGRPMPETYWFHNGQQVLNDYTHKIVIKEDGTQSLIIVPAMPADSGEWVVIAQNRAGKTSITMNLTVEAKEHLVRPAFVEKLKNVSVKEGDQLEMNVKARGNPNPDIVWLKNSDIIVPHKYPNIKIEGTKGEAALKIESTVRHDAAWYTATAINKAGRDTTRCKVNVEVEFTEPEPERKLIIPKGTYKAKEIAAPELEPLHLRYGQEQWEEGDLYDKEKQQKPFFKKKLTSLRLKRFGPAHFECRLTPIGDPTMVVEWLHDGKPLEAANRLRMINEFGYCSLDYDVSYPRDSGVITCRATNKYGTDHTSATLIVKDEKSLVEESQLPEGRKGLQRIEELERMAHEGALTGVTEDQKVKQKPEIVLFPEPARVLEGEIARFRCRVTGYPQPKVNWYLNGQLIRKSKRFRLRYDGIYYLDIVDCKSYDTGEVKVTAENPEGTTEHTVKIEIQQREDFRSVLRRAPEPKHEAPAAEPGKLLFEVQKVDKPVEKTTKEVVKLKKAEKVSHEKVSEESEELRSKFKRRTEEGYYEAITAVELKSRKKDESYEELLKKTKEELLHWTKELTEEEKKALMAEGKITIPTIKPEKVQLSPSMEAPKIFERIQSQTVGQGSDAHFRVRVVGKPDPECQWFKNGVQIERSDRIYWFWPEDNVCELVIRDVTSEDSASIMVKAVNIAGETSSHAFLLVQAKQHVTFTQLLQDVTAKEKDSMATFECDTSEPFVKVKWYKNGVEISSGDKYRTHSDRKTHFLSVLMIDKSDEEDYSCVLVDDESVKTTAKLIVEGVVIEFIKELEDIEVPESFSGELECEVSPEDVEGKWYHNDVELTPSNKYVITSRRARPVTVLQGLADQKVCEGDIVQLEVKLSQENVQGVWMKDGVEIQPSDRVHVVIDKQSHMLLVEDVTKEDSGAYLFNIPSLLLSTTGRVTVYSVDIIVPLKDVHVIEGTKAILESKISVPDVSSSKWYLNDQQIKPDDRVQAVSKGTKQRLVFTRTYASDEGHCKLAVGKVETSCNLTIEKIEIIKGLHDITCTETQNVTFEVELSHAGIDVVWHFKDQEIKAGPKYKIEAHGTIYKLTVINMMKDDEGEYIFYAGEKKTSGKLVVAGGAISKPLTDLTVAESQQAILECEVANPDSQGQWLKDGKPLTMTDRCKSESDGRKRRLNIPVSKVDDIGEYTFQVASSKTSAKLKVETVKIKKTLKNLTVTETQDAVFSVELTHPDVKGVQWIKNGVELHSNDKYEIKVEGHVHTLKVKNSVKIIKKPKDVTALENAVVSFEVSVSHDTVPVKWFHKNIELKPNDKYRMSSQRKVHKLTLQNISPADAGEYTAVVGQLQCKAKLFVETVHITKTMKNIEVAETKTASFECEVSHFNVPAVWLKNGVEIEMSEKFKIIVQGKLHQLNIMNTSSEDSAEYTFICGNDKVSATLTVKPVLITSMLKDINAEEKDTITFEVTVNYEGITYKWLKNGVEIKSTDRSRHIEFRKHIKDIKVVEKKKAVFECEISEPDISVQWMKDGQELQLGERMKVQRERFVHRLLITSTKMSDSGKYTVVAGGNMSSANLVVEGRDVRIRSLQKEVQVIERQRAVVEFEVNEDDIEARWYKDGIEINFQIEERYHYVVERRVHRMTITETSYTDAGEYTLLAGRNRSSVTLHVNAPEPPEIVKELQPATVESGKPARFCAVVSGRPAPKISWYKDEQPLSPGFKVKFLHDAQEYTLLLIETFPEDAAIYTIEAKNDYGVATSSASLLVEGKLSQLSQAFFLKMALSIFFPEVVSPDVEVPIYPPTIITPLRDAITSEGQSTYFQCRVTGTDLKIAWYCKDKEIKPSRFFRMTQFEDTFQLEIAEAYPEDEGIYTFVASNSVGQVSSTAMLKLEGLKVEEVTSYSQRHVSSSVSIKKEPVGQRPIFIQPISSCRVCSGETVRFQARVSAMPKPEILWFHNQQLMLPAKDIVFHFDESTGTAILIIVDAFSEHAGQYSCKARNSAGDATCTATLTVTAEVQALDRQSSGKDVRESVQAKSEVHIASPFAKKETKVYVKEIKSIQEPSKETVVQSFEHTTETSTVKEAETLQAITQKSESTKICVTSIQVPREIPPIILLKLHDLTVRCGDTAQFMCALESENFSVILWSHEGETIQESERMRLSQNGKVLFLTIVNVQLLDQGLYSCTVRNDYGEVTTSAILTVEAKEAQARTVTKITLESDTKSIKTVKESQIKSAYEYKQESSSTETTSTTISSTERIQDTEKLRIRDYYPDVVPCEDIIDTGATVPVFLETLPPETFVKEGEDVSLFCVIKGVPTPCVIWLYNQLIVEESALCSLRHDGPLCSLKLLKVNENQRGIYKCRIVNSAGQAECSTHLRVTGWQLHVPSMYNFVLRTIIALKLIQSTVHDKWNNSLEKVLQEKIEQQIEMEVKELFFGEEPEYTEKQAARQDAFTNSEDLLSQGPPSDQKCRISAMHSCSEKMKPSFTQKLKYRSVLMGEPVVFQCKLTAYPLPQITWFHNNRQIPKSLRRVIKTDSFMDMHSSSLEVKEVQERDSGSYKVFAINSEGSAESTASLLVAHGEKQNAKYLAFLEKSKHTCEHIERMVQKRREDRLKVDLRCIGSPFDKRQETEKALTALSPTKGMVRTISFERIPSLKQEFVYDKDQIRNQHFVRGESEEEALLDEEIKLKLQRLREARKTILEKKKMSLSQGTAEVKFASVRIVGFRGKSGLSADQVSVAPQVETKKSVFQTIEQISEKATLPTMSDTEAAAIGSSTRGLEKTSEEFQIRMERILGLSEASKIPQELADRSNKKEAFQRQKVMSFKGIHEQQVLEQVPQTTGNMLQMGTTHAQGKSVEVRMDKKEQTEDFKETKMVKKNPSPLVYVLFSEDVSETRKPETMMSNTITFNVNEPTLISEHKGMGKSVETTSSVNEYSLETKEDILPKVTGVNTDIMEHTVKFESPVSKYLEPCPPFFIKEIEPQEVNEGESCVFSCDFQGSPHVTVVWYNNYKPLPRSHECIINTKENHSTLTFSSTGHDQEGPITCVIFNQHGTATTSGMLKVKVKEMAEPEALTTCKIEVSPDYTEEEEELSLAFDSVKKVDTIVSTDSRSTLLLPLVNFPRPCIPEPDLLSLPVEIKITAPTPTPEQDEEIKEVIQCFEVVPEEPSEEQTSAGVKHKFKFSFDVIHEPPQIIKELQQHIRCTEGDSVVLECLIYAEPLPVVTWFQNDRILIPTEFFCMEEEDGIYRLRICKISISDAGTYKCVAENKAGTVETACDVSVYPTVETISNNVEQIGLKTLQSHVKETKEQTENEHQEDYFESSVGQMESNVNEKLHSVNQQFQNDSTLGFTEDGMSISTRERESCLPSYLNDIMQSLLADESEDSDFQIQYQKEVSEDTTSKTEEPKVAIFSGLDTPFVNELRDTSIEEEKVKVESIQKCAAVEMSTSSQLGKVMESHTERGMSVTVEGTSKSHNIDYEAKQIEDKITMLEQMQKISKDFSFTELGSVIGQSESSMHSNEETKESAEAKDQEFRQYGPTQSTSDEEMSSVDIMETQFKEVKEQIPISEQELNAKASVDRNFSSPVLKAVQEDNDSHQKDQCFAHMLSMNSQDISIKEEASMSCLKSMGDEFLSTPQAEKLDILNHKENIPSFGDEKQKEMYFIEEFTEKTKSGLPELVCDFKQNISIGENIEKHIQEQIEAQEPTDPYSVVEAFNISPDEKTFHSYTEKIEKEENKPKSEDTCVKEKVVSEITEANVNKITKSSISALEQNKYSSQYISNEYECEKKMNHAQEDILSYEKKEFDLHLTSFDTEMVVENQEETVVKDISHVEGKEANTDKIISSNETNTSEVYNSREIYKERETIAEEMFDLKELCPNIENVTQKQEDVIAKSLYSASEGAQLHAASIQEIQQKPSSLLEQEIFYSQAFSDDSEHAEYRIKEDIISPKHATEDVVQDQFSLQQEQLHTKDECSVSIYSDVELVCEKHGKSEYSHAESMGADFTTNEQKRLPFLEETVHQVFAKVVKRDNTQQHSLPPNSETFNLKQAYSDTESNSELQEAVQSEEIYFKKLSSASEEMQIDTEDSIPIMEKENVHECALPENQEIHFKLAFLNVENVDQLQEEKPLQEEISLKFLHSVSPETEAFQDQQFIPARDISNESKALNENIGLKEDTLFQQDKLETQEPMFSLKAHAASVAKEFSFKMAETLQKEECSFNLKSAFEMVGTETESFIKQLQSAKVFKEEISLSEELRQSYKTQVEGENSPEQELQAEADLSVAELLKKALESTGGYDEAESPAKQLFEPQRKVSGEEVLKMPDEPFIWEQSEPTPLIQYFQNVVKETGIPECSNSLGIIAPGADSFISDLKKAVSEMVPQNVDETEEEKAHLIKSSFIKEIRNSTLEGSDTERLFHTQVMPEEQHSIVQGPSDTPDKEPSLAQFLLSLKNESCVNQEGETEDLSHLKKQEFSRQPQLEKQCETSKFISSPLGNLKEDVTEVITLQSKELNMPSHDGTDFSLAKYLLDAGEQEIPAIRDSSLKTLTREESITSMEVEDVTFSTVYDYYNQQQELTRPFSPESEMSIDIDNMSGDEMVESEGFYTPPSSVENFQSPMAAYYTPVGTPERYSTPSEEWYSTPSEERYSTPSEERYSTPSEERYSTPSLGSPMRGMTPAEGYRTPTGSLLQQRSFSLEELRAEMFGTPCEALEPKGNEMPPAFVKPLTKRKIYENSTLRFIAEVIGSPIPDVKWYRNKSLLEQDQRVRVQKEGDICILEIHNIKKTEGGEYICHAINIIGEAKSLAQVEVLPHDGRGLALPPPVTHQHVIQFDIDQGPESRTPSPQEILLEVELDETDIKECEKQVKIATVPELTSDSQSMIVSLDVLPLSLVEHTMDLPGKENEDVKIDFEVTEMPPRFITPVSDIEVPEKSEALFHCRVLGSPAPVVQWFKESKCIVPDGEKYIVISENGSHSLNIQNVVHSDRGMYICKAMNTVGESICRCVLAVTECQRSLEVGRCADETNLGSDSTADRPQKIDLLVDNTIQNGSQTEIELEFEFERDTDDSQKAVKLIAITEKEQEEEGGSCVNINFDVFAEPSKEEQIEFKAESTESCSFEFQVTEAPPKFIKNISDCVSFIGTSACFQCLIVGSPKPDISWFKNGNLIHEERYCIEESQEGCHSLVIRNLVQDDEGEYKCVATNKAGIAHSIALLTIC</sequence>
<feature type="domain" description="Ig-like" evidence="2">
    <location>
        <begin position="2255"/>
        <end position="2325"/>
    </location>
</feature>
<dbReference type="PANTHER" id="PTHR47633">
    <property type="entry name" value="IMMUNOGLOBULIN"/>
    <property type="match status" value="1"/>
</dbReference>
<feature type="domain" description="Ig-like" evidence="2">
    <location>
        <begin position="3506"/>
        <end position="3595"/>
    </location>
</feature>
<feature type="region of interest" description="Disordered" evidence="1">
    <location>
        <begin position="248"/>
        <end position="323"/>
    </location>
</feature>
<dbReference type="PROSITE" id="PS50835">
    <property type="entry name" value="IG_LIKE"/>
    <property type="match status" value="25"/>
</dbReference>
<dbReference type="InterPro" id="IPR003598">
    <property type="entry name" value="Ig_sub2"/>
</dbReference>
<feature type="domain" description="Ig-like" evidence="2">
    <location>
        <begin position="3197"/>
        <end position="3285"/>
    </location>
</feature>
<feature type="region of interest" description="Disordered" evidence="1">
    <location>
        <begin position="4902"/>
        <end position="4940"/>
    </location>
</feature>
<accession>A0ABQ7SW25</accession>
<feature type="region of interest" description="Disordered" evidence="1">
    <location>
        <begin position="6012"/>
        <end position="6057"/>
    </location>
</feature>
<feature type="domain" description="Ig-like" evidence="2">
    <location>
        <begin position="4582"/>
        <end position="4671"/>
    </location>
</feature>
<dbReference type="InterPro" id="IPR003599">
    <property type="entry name" value="Ig_sub"/>
</dbReference>
<evidence type="ECO:0000256" key="1">
    <source>
        <dbReference type="SAM" id="MobiDB-lite"/>
    </source>
</evidence>
<dbReference type="InterPro" id="IPR015129">
    <property type="entry name" value="Titin_Z_rpt"/>
</dbReference>
<feature type="domain" description="Ig-like" evidence="2">
    <location>
        <begin position="6507"/>
        <end position="6595"/>
    </location>
</feature>
<dbReference type="SMART" id="SM00408">
    <property type="entry name" value="IGc2"/>
    <property type="match status" value="23"/>
</dbReference>
<dbReference type="CDD" id="cd20974">
    <property type="entry name" value="IgI_1_Titin_Z1z2-like"/>
    <property type="match status" value="1"/>
</dbReference>
<feature type="domain" description="Ig-like" evidence="2">
    <location>
        <begin position="1255"/>
        <end position="1331"/>
    </location>
</feature>
<evidence type="ECO:0000313" key="3">
    <source>
        <dbReference type="EMBL" id="KAH0621547.1"/>
    </source>
</evidence>
<feature type="domain" description="Ig-like" evidence="2">
    <location>
        <begin position="1638"/>
        <end position="1728"/>
    </location>
</feature>
<dbReference type="InterPro" id="IPR007110">
    <property type="entry name" value="Ig-like_dom"/>
</dbReference>
<dbReference type="InterPro" id="IPR013098">
    <property type="entry name" value="Ig_I-set"/>
</dbReference>
<feature type="domain" description="Ig-like" evidence="2">
    <location>
        <begin position="2106"/>
        <end position="2196"/>
    </location>
</feature>
<feature type="domain" description="Ig-like" evidence="2">
    <location>
        <begin position="2520"/>
        <end position="2603"/>
    </location>
</feature>
<feature type="domain" description="Ig-like" evidence="2">
    <location>
        <begin position="878"/>
        <end position="957"/>
    </location>
</feature>
<dbReference type="PANTHER" id="PTHR47633:SF4">
    <property type="entry name" value="MYOPALLADIN ISOFORM X1"/>
    <property type="match status" value="1"/>
</dbReference>
<feature type="domain" description="Ig-like" evidence="2">
    <location>
        <begin position="6101"/>
        <end position="6192"/>
    </location>
</feature>
<reference evidence="3 4" key="1">
    <citation type="journal article" date="2022" name="Gigascience">
        <title>A chromosome-level genome assembly and annotation of the desert horned lizard, Phrynosoma platyrhinos, provides insight into chromosomal rearrangements among reptiles.</title>
        <authorList>
            <person name="Koochekian N."/>
            <person name="Ascanio A."/>
            <person name="Farleigh K."/>
            <person name="Card D.C."/>
            <person name="Schield D.R."/>
            <person name="Castoe T.A."/>
            <person name="Jezkova T."/>
        </authorList>
    </citation>
    <scope>NUCLEOTIDE SEQUENCE [LARGE SCALE GENOMIC DNA]</scope>
    <source>
        <strain evidence="3">NK-2021</strain>
    </source>
</reference>
<feature type="domain" description="Ig-like" evidence="2">
    <location>
        <begin position="104"/>
        <end position="192"/>
    </location>
</feature>
<feature type="domain" description="Ig-like" evidence="2">
    <location>
        <begin position="3073"/>
        <end position="3161"/>
    </location>
</feature>
<feature type="compositionally biased region" description="Basic and acidic residues" evidence="1">
    <location>
        <begin position="4909"/>
        <end position="4924"/>
    </location>
</feature>
<feature type="domain" description="Ig-like" evidence="2">
    <location>
        <begin position="2755"/>
        <end position="2840"/>
    </location>
</feature>
<feature type="domain" description="Ig-like" evidence="2">
    <location>
        <begin position="4364"/>
        <end position="4453"/>
    </location>
</feature>
<dbReference type="Pfam" id="PF09042">
    <property type="entry name" value="Titin_Z"/>
    <property type="match status" value="2"/>
</dbReference>
<dbReference type="CDD" id="cd20972">
    <property type="entry name" value="IgI_2_Titin_Z1z2-like"/>
    <property type="match status" value="1"/>
</dbReference>
<dbReference type="SMART" id="SM00409">
    <property type="entry name" value="IG"/>
    <property type="match status" value="30"/>
</dbReference>
<feature type="domain" description="Ig-like" evidence="2">
    <location>
        <begin position="1491"/>
        <end position="1581"/>
    </location>
</feature>
<dbReference type="EMBL" id="JAIPUX010003289">
    <property type="protein sequence ID" value="KAH0621547.1"/>
    <property type="molecule type" value="Genomic_DNA"/>
</dbReference>
<organism evidence="3 4">
    <name type="scientific">Phrynosoma platyrhinos</name>
    <name type="common">Desert horned lizard</name>
    <dbReference type="NCBI Taxonomy" id="52577"/>
    <lineage>
        <taxon>Eukaryota</taxon>
        <taxon>Metazoa</taxon>
        <taxon>Chordata</taxon>
        <taxon>Craniata</taxon>
        <taxon>Vertebrata</taxon>
        <taxon>Euteleostomi</taxon>
        <taxon>Lepidosauria</taxon>
        <taxon>Squamata</taxon>
        <taxon>Bifurcata</taxon>
        <taxon>Unidentata</taxon>
        <taxon>Episquamata</taxon>
        <taxon>Toxicofera</taxon>
        <taxon>Iguania</taxon>
        <taxon>Phrynosomatidae</taxon>
        <taxon>Phrynosomatinae</taxon>
        <taxon>Phrynosoma</taxon>
    </lineage>
</organism>
<feature type="domain" description="Ig-like" evidence="2">
    <location>
        <begin position="3876"/>
        <end position="3968"/>
    </location>
</feature>
<feature type="compositionally biased region" description="Polar residues" evidence="1">
    <location>
        <begin position="6012"/>
        <end position="6024"/>
    </location>
</feature>
<evidence type="ECO:0000313" key="4">
    <source>
        <dbReference type="Proteomes" id="UP000826234"/>
    </source>
</evidence>
<feature type="domain" description="Ig-like" evidence="2">
    <location>
        <begin position="3317"/>
        <end position="3407"/>
    </location>
</feature>
<feature type="domain" description="Ig-like" evidence="2">
    <location>
        <begin position="1392"/>
        <end position="1481"/>
    </location>
</feature>
<evidence type="ECO:0000259" key="2">
    <source>
        <dbReference type="PROSITE" id="PS50835"/>
    </source>
</evidence>
<proteinExistence type="predicted"/>
<dbReference type="Gene3D" id="2.60.40.10">
    <property type="entry name" value="Immunoglobulins"/>
    <property type="match status" value="33"/>
</dbReference>
<name>A0ABQ7SW25_PHRPL</name>
<dbReference type="InterPro" id="IPR013783">
    <property type="entry name" value="Ig-like_fold"/>
</dbReference>
<feature type="compositionally biased region" description="Basic and acidic residues" evidence="1">
    <location>
        <begin position="6025"/>
        <end position="6045"/>
    </location>
</feature>
<dbReference type="InterPro" id="IPR036179">
    <property type="entry name" value="Ig-like_dom_sf"/>
</dbReference>
<protein>
    <recommendedName>
        <fullName evidence="2">Ig-like domain-containing protein</fullName>
    </recommendedName>
</protein>